<dbReference type="InterPro" id="IPR036388">
    <property type="entry name" value="WH-like_DNA-bd_sf"/>
</dbReference>
<keyword evidence="7 16" id="KW-0547">Nucleotide-binding</keyword>
<feature type="transmembrane region" description="Helical" evidence="18">
    <location>
        <begin position="73"/>
        <end position="96"/>
    </location>
</feature>
<dbReference type="InterPro" id="IPR050206">
    <property type="entry name" value="FtsK/SpoIIIE/SftA"/>
</dbReference>
<accession>A0A251WYI7</accession>
<dbReference type="CDD" id="cd01127">
    <property type="entry name" value="TrwB_TraG_TraD_VirD4"/>
    <property type="match status" value="1"/>
</dbReference>
<evidence type="ECO:0000256" key="14">
    <source>
        <dbReference type="ARBA" id="ARBA00024784"/>
    </source>
</evidence>
<dbReference type="OrthoDB" id="9807790at2"/>
<feature type="transmembrane region" description="Helical" evidence="18">
    <location>
        <begin position="108"/>
        <end position="127"/>
    </location>
</feature>
<dbReference type="GO" id="GO:0007059">
    <property type="term" value="P:chromosome segregation"/>
    <property type="evidence" value="ECO:0007669"/>
    <property type="project" value="UniProtKB-KW"/>
</dbReference>
<dbReference type="GO" id="GO:0003677">
    <property type="term" value="F:DNA binding"/>
    <property type="evidence" value="ECO:0007669"/>
    <property type="project" value="UniProtKB-KW"/>
</dbReference>
<keyword evidence="8" id="KW-0159">Chromosome partition</keyword>
<comment type="subcellular location">
    <subcellularLocation>
        <location evidence="1">Cell membrane</location>
        <topology evidence="1">Multi-pass membrane protein</topology>
    </subcellularLocation>
</comment>
<evidence type="ECO:0000256" key="8">
    <source>
        <dbReference type="ARBA" id="ARBA00022829"/>
    </source>
</evidence>
<evidence type="ECO:0000256" key="7">
    <source>
        <dbReference type="ARBA" id="ARBA00022741"/>
    </source>
</evidence>
<evidence type="ECO:0000256" key="11">
    <source>
        <dbReference type="ARBA" id="ARBA00023125"/>
    </source>
</evidence>
<dbReference type="Gene3D" id="3.30.980.40">
    <property type="match status" value="1"/>
</dbReference>
<dbReference type="GO" id="GO:0005524">
    <property type="term" value="F:ATP binding"/>
    <property type="evidence" value="ECO:0007669"/>
    <property type="project" value="UniProtKB-UniRule"/>
</dbReference>
<comment type="caution">
    <text evidence="20">The sequence shown here is derived from an EMBL/GenBank/DDBJ whole genome shotgun (WGS) entry which is preliminary data.</text>
</comment>
<evidence type="ECO:0000256" key="10">
    <source>
        <dbReference type="ARBA" id="ARBA00022989"/>
    </source>
</evidence>
<feature type="transmembrane region" description="Helical" evidence="18">
    <location>
        <begin position="193"/>
        <end position="213"/>
    </location>
</feature>
<dbReference type="RefSeq" id="WP_086450883.1">
    <property type="nucleotide sequence ID" value="NZ_MSPP01000002.1"/>
</dbReference>
<dbReference type="PANTHER" id="PTHR22683:SF41">
    <property type="entry name" value="DNA TRANSLOCASE FTSK"/>
    <property type="match status" value="1"/>
</dbReference>
<dbReference type="Proteomes" id="UP000194664">
    <property type="component" value="Unassembled WGS sequence"/>
</dbReference>
<dbReference type="SMART" id="SM00382">
    <property type="entry name" value="AAA"/>
    <property type="match status" value="1"/>
</dbReference>
<comment type="similarity">
    <text evidence="2">Belongs to the FtsK/SpoIIIE/SftA family.</text>
</comment>
<dbReference type="InterPro" id="IPR002543">
    <property type="entry name" value="FtsK_dom"/>
</dbReference>
<keyword evidence="21" id="KW-1185">Reference proteome</keyword>
<evidence type="ECO:0000256" key="12">
    <source>
        <dbReference type="ARBA" id="ARBA00023136"/>
    </source>
</evidence>
<evidence type="ECO:0000256" key="4">
    <source>
        <dbReference type="ARBA" id="ARBA00022475"/>
    </source>
</evidence>
<dbReference type="EMBL" id="MSPP01000002">
    <property type="protein sequence ID" value="OUD09540.1"/>
    <property type="molecule type" value="Genomic_DNA"/>
</dbReference>
<evidence type="ECO:0000256" key="9">
    <source>
        <dbReference type="ARBA" id="ARBA00022840"/>
    </source>
</evidence>
<dbReference type="AlphaFoldDB" id="A0A251WYI7"/>
<keyword evidence="9 16" id="KW-0067">ATP-binding</keyword>
<evidence type="ECO:0000256" key="16">
    <source>
        <dbReference type="PROSITE-ProRule" id="PRU00289"/>
    </source>
</evidence>
<dbReference type="InterPro" id="IPR003593">
    <property type="entry name" value="AAA+_ATPase"/>
</dbReference>
<gene>
    <name evidence="20" type="ORF">BVC71_06730</name>
</gene>
<dbReference type="Pfam" id="PF01580">
    <property type="entry name" value="FtsK_SpoIIIE"/>
    <property type="match status" value="1"/>
</dbReference>
<keyword evidence="10 18" id="KW-1133">Transmembrane helix</keyword>
<evidence type="ECO:0000256" key="15">
    <source>
        <dbReference type="ARBA" id="ARBA00025923"/>
    </source>
</evidence>
<evidence type="ECO:0000256" key="5">
    <source>
        <dbReference type="ARBA" id="ARBA00022618"/>
    </source>
</evidence>
<keyword evidence="13" id="KW-0131">Cell cycle</keyword>
<feature type="transmembrane region" description="Helical" evidence="18">
    <location>
        <begin position="167"/>
        <end position="187"/>
    </location>
</feature>
<keyword evidence="12 18" id="KW-0472">Membrane</keyword>
<dbReference type="GO" id="GO:0051301">
    <property type="term" value="P:cell division"/>
    <property type="evidence" value="ECO:0007669"/>
    <property type="project" value="UniProtKB-KW"/>
</dbReference>
<feature type="domain" description="FtsK" evidence="19">
    <location>
        <begin position="602"/>
        <end position="821"/>
    </location>
</feature>
<keyword evidence="5 20" id="KW-0132">Cell division</keyword>
<organism evidence="20 21">
    <name type="scientific">Marivivens niveibacter</name>
    <dbReference type="NCBI Taxonomy" id="1930667"/>
    <lineage>
        <taxon>Bacteria</taxon>
        <taxon>Pseudomonadati</taxon>
        <taxon>Pseudomonadota</taxon>
        <taxon>Alphaproteobacteria</taxon>
        <taxon>Rhodobacterales</taxon>
        <taxon>Paracoccaceae</taxon>
        <taxon>Marivivens group</taxon>
        <taxon>Marivivens</taxon>
    </lineage>
</organism>
<evidence type="ECO:0000256" key="2">
    <source>
        <dbReference type="ARBA" id="ARBA00006474"/>
    </source>
</evidence>
<feature type="region of interest" description="Disordered" evidence="17">
    <location>
        <begin position="444"/>
        <end position="463"/>
    </location>
</feature>
<dbReference type="SUPFAM" id="SSF46785">
    <property type="entry name" value="Winged helix' DNA-binding domain"/>
    <property type="match status" value="1"/>
</dbReference>
<keyword evidence="6 18" id="KW-0812">Transmembrane</keyword>
<evidence type="ECO:0000256" key="18">
    <source>
        <dbReference type="SAM" id="Phobius"/>
    </source>
</evidence>
<comment type="function">
    <text evidence="14">Essential cell division protein that coordinates cell division and chromosome segregation. The N-terminus is involved in assembly of the cell-division machinery. The C-terminus functions as a DNA motor that moves dsDNA in an ATP-dependent manner towards the dif recombination site, which is located within the replication terminus region. Translocation stops specifically at Xer-dif sites, where FtsK interacts with the Xer recombinase, allowing activation of chromosome unlinking by recombination. FtsK orienting polar sequences (KOPS) guide the direction of DNA translocation. FtsK can remove proteins from DNA as it translocates, but translocation stops specifically at XerCD-dif site, thereby preventing removal of XerC and XerD from dif.</text>
</comment>
<dbReference type="InterPro" id="IPR041027">
    <property type="entry name" value="FtsK_alpha"/>
</dbReference>
<dbReference type="InterPro" id="IPR036390">
    <property type="entry name" value="WH_DNA-bd_sf"/>
</dbReference>
<evidence type="ECO:0000256" key="3">
    <source>
        <dbReference type="ARBA" id="ARBA00020887"/>
    </source>
</evidence>
<evidence type="ECO:0000313" key="21">
    <source>
        <dbReference type="Proteomes" id="UP000194664"/>
    </source>
</evidence>
<evidence type="ECO:0000256" key="1">
    <source>
        <dbReference type="ARBA" id="ARBA00004651"/>
    </source>
</evidence>
<dbReference type="Gene3D" id="1.10.10.10">
    <property type="entry name" value="Winged helix-like DNA-binding domain superfamily/Winged helix DNA-binding domain"/>
    <property type="match status" value="1"/>
</dbReference>
<comment type="subunit">
    <text evidence="15">Homohexamer. Forms a ring that surrounds DNA.</text>
</comment>
<dbReference type="Pfam" id="PF09397">
    <property type="entry name" value="FtsK_gamma"/>
    <property type="match status" value="1"/>
</dbReference>
<feature type="binding site" evidence="16">
    <location>
        <begin position="619"/>
        <end position="626"/>
    </location>
    <ligand>
        <name>ATP</name>
        <dbReference type="ChEBI" id="CHEBI:30616"/>
    </ligand>
</feature>
<dbReference type="InterPro" id="IPR025199">
    <property type="entry name" value="FtsK_4TM"/>
</dbReference>
<dbReference type="InterPro" id="IPR027417">
    <property type="entry name" value="P-loop_NTPase"/>
</dbReference>
<dbReference type="SMART" id="SM00843">
    <property type="entry name" value="Ftsk_gamma"/>
    <property type="match status" value="1"/>
</dbReference>
<keyword evidence="4" id="KW-1003">Cell membrane</keyword>
<dbReference type="PANTHER" id="PTHR22683">
    <property type="entry name" value="SPORULATION PROTEIN RELATED"/>
    <property type="match status" value="1"/>
</dbReference>
<name>A0A251WYI7_9RHOB</name>
<proteinExistence type="inferred from homology"/>
<evidence type="ECO:0000256" key="13">
    <source>
        <dbReference type="ARBA" id="ARBA00023306"/>
    </source>
</evidence>
<sequence>MASYSTRQRDPLFDSTTQAVIEKRGKELLGLGLIALGLIVGMMVWSYSPEDPSWMFATDAPVHNWLGRLGASISAPLMLVVGKASWWFALLPIVWGARLTLHYGAERAFGRLIFFPIPVLISSVYFATFSASPEWSHSFGYGGMLGDTLLSMILAPLVSQSLIWVKVMALITGALTLWLGAFILGFTRPEVKTGWRFFIYGLIVTYAAILKLLGRGADMSVRVAQAGYANVQARRETSAPSRDDFDYVPDEAERARVANVVRSAPVTAEPFPAMPPMPEMHAPAPEAPRRGFMPKMFARQPAPDLEPELVMNEPPMTAGEQSPDDDRIKARISDVIRNRSAAPVVAAPVPPITRENDQVRIEPTLTAGRGPRPLVANEPQMVAPTPAPMPQSNWDEDAVLEGDEDNIFADISEADVAPLPTAAPVIPTPEPRRVVQHNLKRPVVPSKQARAEAQPSLNFDDNSPEFQCPPLNLLMDPAEVERHVLSDEALEENARMLETVLDDYGIKGEIVSVRPGPVVTMYELEPAPGLKASRVIGLADDIARSMSALSARVSTVPGRSVIGIELPNDNREMVSFREILSSRDYGDGNHRLPLALGKDIGGEPIVANLAKMPHLLIAGTTGSGKSVAINTMILSLLYKLTPDECRLIMIDPKMLELSVYDGIPHLLSPVVTDPKKAVVALKWVVGEMEERYRKMSKMGVRNIEGYNGRVRDALARGEMFERTVQTGFDEDNGDPIFETEEIKPETMPFIVVIVDEMADLMMVAGKEIEACIQRLAQMARASGIHLIMATQRPSVDVITGTIKANFPTRISFQVTSKIDSRTILGEQGAEQLLGMGDMLYMAGGGRITRIHGPFVSDEEVEEIVTYLKAYGPPEYVGGVVEGPAEDKEANIDAVLGLGGNTNGEDALYDQAVAIVIKDRKCSTSYIQRKLSIGYNKAARLVEQMEDEGVVSSANHVGKREILVPEQH</sequence>
<dbReference type="Gene3D" id="3.40.50.300">
    <property type="entry name" value="P-loop containing nucleotide triphosphate hydrolases"/>
    <property type="match status" value="1"/>
</dbReference>
<feature type="transmembrane region" description="Helical" evidence="18">
    <location>
        <begin position="28"/>
        <end position="47"/>
    </location>
</feature>
<protein>
    <recommendedName>
        <fullName evidence="3">DNA translocase FtsK</fullName>
    </recommendedName>
</protein>
<dbReference type="PROSITE" id="PS50901">
    <property type="entry name" value="FTSK"/>
    <property type="match status" value="1"/>
</dbReference>
<dbReference type="Pfam" id="PF13491">
    <property type="entry name" value="FtsK_4TM"/>
    <property type="match status" value="1"/>
</dbReference>
<dbReference type="SUPFAM" id="SSF52540">
    <property type="entry name" value="P-loop containing nucleoside triphosphate hydrolases"/>
    <property type="match status" value="1"/>
</dbReference>
<dbReference type="Pfam" id="PF17854">
    <property type="entry name" value="FtsK_alpha"/>
    <property type="match status" value="1"/>
</dbReference>
<reference evidence="20 21" key="1">
    <citation type="submission" date="2016-12" db="EMBL/GenBank/DDBJ databases">
        <title>The draft genome sequence of HSLHS2.</title>
        <authorList>
            <person name="Hu D."/>
            <person name="Wang L."/>
            <person name="Shao Z."/>
        </authorList>
    </citation>
    <scope>NUCLEOTIDE SEQUENCE [LARGE SCALE GENOMIC DNA]</scope>
    <source>
        <strain evidence="20">MCCC 1A06712</strain>
    </source>
</reference>
<evidence type="ECO:0000256" key="17">
    <source>
        <dbReference type="SAM" id="MobiDB-lite"/>
    </source>
</evidence>
<evidence type="ECO:0000313" key="20">
    <source>
        <dbReference type="EMBL" id="OUD09540.1"/>
    </source>
</evidence>
<dbReference type="InterPro" id="IPR018541">
    <property type="entry name" value="Ftsk_gamma"/>
</dbReference>
<dbReference type="GO" id="GO:0005886">
    <property type="term" value="C:plasma membrane"/>
    <property type="evidence" value="ECO:0007669"/>
    <property type="project" value="UniProtKB-SubCell"/>
</dbReference>
<keyword evidence="11" id="KW-0238">DNA-binding</keyword>
<evidence type="ECO:0000259" key="19">
    <source>
        <dbReference type="PROSITE" id="PS50901"/>
    </source>
</evidence>
<evidence type="ECO:0000256" key="6">
    <source>
        <dbReference type="ARBA" id="ARBA00022692"/>
    </source>
</evidence>